<evidence type="ECO:0000313" key="1">
    <source>
        <dbReference type="EMBL" id="CAD8871229.1"/>
    </source>
</evidence>
<organism evidence="1">
    <name type="scientific">Noctiluca scintillans</name>
    <name type="common">Sea sparkle</name>
    <name type="synonym">Red tide dinoflagellate</name>
    <dbReference type="NCBI Taxonomy" id="2966"/>
    <lineage>
        <taxon>Eukaryota</taxon>
        <taxon>Sar</taxon>
        <taxon>Alveolata</taxon>
        <taxon>Dinophyceae</taxon>
        <taxon>Noctilucales</taxon>
        <taxon>Noctilucaceae</taxon>
        <taxon>Noctiluca</taxon>
    </lineage>
</organism>
<dbReference type="AlphaFoldDB" id="A0A7S1B235"/>
<protein>
    <submittedName>
        <fullName evidence="1">Uncharacterized protein</fullName>
    </submittedName>
</protein>
<proteinExistence type="predicted"/>
<gene>
    <name evidence="1" type="ORF">NSCI0253_LOCUS45586</name>
</gene>
<dbReference type="EMBL" id="HBFQ01064300">
    <property type="protein sequence ID" value="CAD8871229.1"/>
    <property type="molecule type" value="Transcribed_RNA"/>
</dbReference>
<accession>A0A7S1B235</accession>
<name>A0A7S1B235_NOCSC</name>
<reference evidence="1" key="1">
    <citation type="submission" date="2021-01" db="EMBL/GenBank/DDBJ databases">
        <authorList>
            <person name="Corre E."/>
            <person name="Pelletier E."/>
            <person name="Niang G."/>
            <person name="Scheremetjew M."/>
            <person name="Finn R."/>
            <person name="Kale V."/>
            <person name="Holt S."/>
            <person name="Cochrane G."/>
            <person name="Meng A."/>
            <person name="Brown T."/>
            <person name="Cohen L."/>
        </authorList>
    </citation>
    <scope>NUCLEOTIDE SEQUENCE</scope>
</reference>
<sequence length="141" mass="13998">MHHVCRSDLSFLEDPAVNLVGATGTVGVGSRAVSSFQEAATFNVDKKAVATGAGAIIGGAGAGFLVKQSCESSGGENCNAKAAIAGLGGGVLGGMLGNTFIGGLQVPGAEMAAGPVLAVLHRELDGKRSARHQSAFEFLCP</sequence>